<feature type="transmembrane region" description="Helical" evidence="1">
    <location>
        <begin position="9"/>
        <end position="28"/>
    </location>
</feature>
<dbReference type="STRING" id="1150625.Q75_16475"/>
<sequence length="63" mass="7117">MKTWIYNQLHWIIVIAIGLGFFAGYDFSHSKEDLVALVFGGIGLIGSFVLAFIVEKKKRSENQ</sequence>
<keyword evidence="3" id="KW-1185">Reference proteome</keyword>
<dbReference type="PATRIC" id="fig|1150625.3.peg.3458"/>
<keyword evidence="1" id="KW-0472">Membrane</keyword>
<evidence type="ECO:0000313" key="2">
    <source>
        <dbReference type="EMBL" id="KUP04179.1"/>
    </source>
</evidence>
<reference evidence="2 3" key="1">
    <citation type="journal article" date="2016" name="Front. Microbiol.">
        <title>Microevolution Analysis of Bacillus coahuilensis Unveils Differences in Phosphorus Acquisition Strategies and Their Regulation.</title>
        <authorList>
            <person name="Gomez-Lunar Z."/>
            <person name="Hernandez-Gonzalez I."/>
            <person name="Rodriguez-Torres M.D."/>
            <person name="Souza V."/>
            <person name="Olmedo-Alvarez G."/>
        </authorList>
    </citation>
    <scope>NUCLEOTIDE SEQUENCE [LARGE SCALE GENOMIC DNA]</scope>
    <source>
        <strain evidence="3">p1.1.43</strain>
    </source>
</reference>
<dbReference type="RefSeq" id="WP_010175578.1">
    <property type="nucleotide sequence ID" value="NZ_LDYG01000053.1"/>
</dbReference>
<proteinExistence type="predicted"/>
<protein>
    <submittedName>
        <fullName evidence="2">Uncharacterized protein</fullName>
    </submittedName>
</protein>
<keyword evidence="1" id="KW-0812">Transmembrane</keyword>
<dbReference type="OrthoDB" id="2933155at2"/>
<feature type="transmembrane region" description="Helical" evidence="1">
    <location>
        <begin position="34"/>
        <end position="54"/>
    </location>
</feature>
<dbReference type="AlphaFoldDB" id="A0A147K4C0"/>
<name>A0A147K4C0_9BACI</name>
<accession>A0A147K4C0</accession>
<evidence type="ECO:0000256" key="1">
    <source>
        <dbReference type="SAM" id="Phobius"/>
    </source>
</evidence>
<dbReference type="EMBL" id="LDYG01000053">
    <property type="protein sequence ID" value="KUP04179.1"/>
    <property type="molecule type" value="Genomic_DNA"/>
</dbReference>
<organism evidence="2 3">
    <name type="scientific">Bacillus coahuilensis p1.1.43</name>
    <dbReference type="NCBI Taxonomy" id="1150625"/>
    <lineage>
        <taxon>Bacteria</taxon>
        <taxon>Bacillati</taxon>
        <taxon>Bacillota</taxon>
        <taxon>Bacilli</taxon>
        <taxon>Bacillales</taxon>
        <taxon>Bacillaceae</taxon>
        <taxon>Bacillus</taxon>
    </lineage>
</organism>
<gene>
    <name evidence="2" type="ORF">Q75_16475</name>
</gene>
<comment type="caution">
    <text evidence="2">The sequence shown here is derived from an EMBL/GenBank/DDBJ whole genome shotgun (WGS) entry which is preliminary data.</text>
</comment>
<evidence type="ECO:0000313" key="3">
    <source>
        <dbReference type="Proteomes" id="UP000074108"/>
    </source>
</evidence>
<dbReference type="Proteomes" id="UP000074108">
    <property type="component" value="Unassembled WGS sequence"/>
</dbReference>
<keyword evidence="1" id="KW-1133">Transmembrane helix</keyword>